<gene>
    <name evidence="4" type="ORF">ACFO1S_12455</name>
</gene>
<evidence type="ECO:0000313" key="4">
    <source>
        <dbReference type="EMBL" id="MFC4304241.1"/>
    </source>
</evidence>
<dbReference type="PANTHER" id="PTHR45138">
    <property type="entry name" value="REGULATORY COMPONENTS OF SENSORY TRANSDUCTION SYSTEM"/>
    <property type="match status" value="1"/>
</dbReference>
<feature type="transmembrane region" description="Helical" evidence="1">
    <location>
        <begin position="69"/>
        <end position="91"/>
    </location>
</feature>
<dbReference type="InterPro" id="IPR000160">
    <property type="entry name" value="GGDEF_dom"/>
</dbReference>
<dbReference type="InterPro" id="IPR029787">
    <property type="entry name" value="Nucleotide_cyclase"/>
</dbReference>
<keyword evidence="4" id="KW-0548">Nucleotidyltransferase</keyword>
<dbReference type="GO" id="GO:0052621">
    <property type="term" value="F:diguanylate cyclase activity"/>
    <property type="evidence" value="ECO:0007669"/>
    <property type="project" value="UniProtKB-EC"/>
</dbReference>
<keyword evidence="4" id="KW-0808">Transferase</keyword>
<keyword evidence="1" id="KW-0472">Membrane</keyword>
<feature type="transmembrane region" description="Helical" evidence="1">
    <location>
        <begin position="39"/>
        <end position="57"/>
    </location>
</feature>
<dbReference type="RefSeq" id="WP_204606138.1">
    <property type="nucleotide sequence ID" value="NZ_JBHSED010000020.1"/>
</dbReference>
<proteinExistence type="predicted"/>
<dbReference type="Proteomes" id="UP001595755">
    <property type="component" value="Unassembled WGS sequence"/>
</dbReference>
<dbReference type="InterPro" id="IPR000700">
    <property type="entry name" value="PAS-assoc_C"/>
</dbReference>
<feature type="transmembrane region" description="Helical" evidence="1">
    <location>
        <begin position="176"/>
        <end position="200"/>
    </location>
</feature>
<evidence type="ECO:0000256" key="1">
    <source>
        <dbReference type="SAM" id="Phobius"/>
    </source>
</evidence>
<evidence type="ECO:0000259" key="3">
    <source>
        <dbReference type="PROSITE" id="PS50887"/>
    </source>
</evidence>
<dbReference type="EC" id="2.7.7.65" evidence="4"/>
<evidence type="ECO:0000259" key="2">
    <source>
        <dbReference type="PROSITE" id="PS50113"/>
    </source>
</evidence>
<keyword evidence="5" id="KW-1185">Reference proteome</keyword>
<evidence type="ECO:0000313" key="5">
    <source>
        <dbReference type="Proteomes" id="UP001595755"/>
    </source>
</evidence>
<protein>
    <submittedName>
        <fullName evidence="4">Diguanylate cyclase</fullName>
        <ecNumber evidence="4">2.7.7.65</ecNumber>
    </submittedName>
</protein>
<dbReference type="SUPFAM" id="SSF55073">
    <property type="entry name" value="Nucleotide cyclase"/>
    <property type="match status" value="1"/>
</dbReference>
<dbReference type="CDD" id="cd01949">
    <property type="entry name" value="GGDEF"/>
    <property type="match status" value="1"/>
</dbReference>
<name>A0ABV8S9P6_9BACL</name>
<dbReference type="Pfam" id="PF00990">
    <property type="entry name" value="GGDEF"/>
    <property type="match status" value="1"/>
</dbReference>
<dbReference type="InterPro" id="IPR035965">
    <property type="entry name" value="PAS-like_dom_sf"/>
</dbReference>
<feature type="domain" description="PAC" evidence="2">
    <location>
        <begin position="308"/>
        <end position="358"/>
    </location>
</feature>
<dbReference type="SMART" id="SM00267">
    <property type="entry name" value="GGDEF"/>
    <property type="match status" value="1"/>
</dbReference>
<feature type="transmembrane region" description="Helical" evidence="1">
    <location>
        <begin position="103"/>
        <end position="121"/>
    </location>
</feature>
<dbReference type="NCBIfam" id="TIGR00254">
    <property type="entry name" value="GGDEF"/>
    <property type="match status" value="1"/>
</dbReference>
<feature type="transmembrane region" description="Helical" evidence="1">
    <location>
        <begin position="141"/>
        <end position="164"/>
    </location>
</feature>
<dbReference type="Gene3D" id="3.30.450.20">
    <property type="entry name" value="PAS domain"/>
    <property type="match status" value="1"/>
</dbReference>
<dbReference type="InterPro" id="IPR031621">
    <property type="entry name" value="HisKA_7TM"/>
</dbReference>
<keyword evidence="1" id="KW-1133">Transmembrane helix</keyword>
<feature type="transmembrane region" description="Helical" evidence="1">
    <location>
        <begin position="206"/>
        <end position="227"/>
    </location>
</feature>
<dbReference type="SUPFAM" id="SSF55785">
    <property type="entry name" value="PYP-like sensor domain (PAS domain)"/>
    <property type="match status" value="1"/>
</dbReference>
<dbReference type="PROSITE" id="PS50887">
    <property type="entry name" value="GGDEF"/>
    <property type="match status" value="1"/>
</dbReference>
<reference evidence="5" key="1">
    <citation type="journal article" date="2019" name="Int. J. Syst. Evol. Microbiol.">
        <title>The Global Catalogue of Microorganisms (GCM) 10K type strain sequencing project: providing services to taxonomists for standard genome sequencing and annotation.</title>
        <authorList>
            <consortium name="The Broad Institute Genomics Platform"/>
            <consortium name="The Broad Institute Genome Sequencing Center for Infectious Disease"/>
            <person name="Wu L."/>
            <person name="Ma J."/>
        </authorList>
    </citation>
    <scope>NUCLEOTIDE SEQUENCE [LARGE SCALE GENOMIC DNA]</scope>
    <source>
        <strain evidence="5">CGMCC 4.1641</strain>
    </source>
</reference>
<feature type="domain" description="GGDEF" evidence="3">
    <location>
        <begin position="418"/>
        <end position="557"/>
    </location>
</feature>
<dbReference type="InterPro" id="IPR050469">
    <property type="entry name" value="Diguanylate_Cyclase"/>
</dbReference>
<dbReference type="Pfam" id="PF16927">
    <property type="entry name" value="HisKA_7TM"/>
    <property type="match status" value="1"/>
</dbReference>
<sequence>MKKVNALGTQWIDFSLFILLFILFVCVIAMNRITTTHKVYLAFHFIMMLWPLGQFSVKLTDFPDVQLFLINLSFVAMGMLGPGWLFFVFFLTNRSLQLKGLRVFAYIVPAALCVVAALWNPDGLFMTPVGDNYVERVYGPLFWLLVLVQFAYLFVALMNMFHALKTVSSINLRKQLATALIGMFVLTGFGLLDVMVNVLLTEWLPVIPGMLALGILLSDLCFVIAIYRYGMLDILSLAQRDIIDHMTTGVIVVDENDKVLEVNRGASPLVQVVQGETFEMERFLAPLQVRGEVYEFLYRYNNHPQEKMQMEFSMQDPVGRHISIQISPVLDNRKTLLGRIITFHDVSELRKLVVEMNRKNEALHERNLELITIQEELFRVNQKLEQMAVTDGLTGCFNRRYLMQQLEHEVLLNMRYQIPFSIFLFDIDHFKQINDKYGHLVGDEVIRSTANIVRSMLRRTDILARYGGEEFTVYLPHTNREQSELLAEKIMQAVGENRVDAGSEKVHVTISMGVLSESSEDLRFNDPKEYLREVFSSADSALYKAKNEGRNRVVMAL</sequence>
<dbReference type="EMBL" id="JBHSED010000020">
    <property type="protein sequence ID" value="MFC4304241.1"/>
    <property type="molecule type" value="Genomic_DNA"/>
</dbReference>
<organism evidence="4 5">
    <name type="scientific">Cohnella boryungensis</name>
    <dbReference type="NCBI Taxonomy" id="768479"/>
    <lineage>
        <taxon>Bacteria</taxon>
        <taxon>Bacillati</taxon>
        <taxon>Bacillota</taxon>
        <taxon>Bacilli</taxon>
        <taxon>Bacillales</taxon>
        <taxon>Paenibacillaceae</taxon>
        <taxon>Cohnella</taxon>
    </lineage>
</organism>
<feature type="transmembrane region" description="Helical" evidence="1">
    <location>
        <begin position="12"/>
        <end position="30"/>
    </location>
</feature>
<dbReference type="InterPro" id="IPR043128">
    <property type="entry name" value="Rev_trsase/Diguanyl_cyclase"/>
</dbReference>
<keyword evidence="1" id="KW-0812">Transmembrane</keyword>
<dbReference type="Gene3D" id="3.30.70.270">
    <property type="match status" value="1"/>
</dbReference>
<dbReference type="PANTHER" id="PTHR45138:SF9">
    <property type="entry name" value="DIGUANYLATE CYCLASE DGCM-RELATED"/>
    <property type="match status" value="1"/>
</dbReference>
<comment type="caution">
    <text evidence="4">The sequence shown here is derived from an EMBL/GenBank/DDBJ whole genome shotgun (WGS) entry which is preliminary data.</text>
</comment>
<dbReference type="PROSITE" id="PS50113">
    <property type="entry name" value="PAC"/>
    <property type="match status" value="1"/>
</dbReference>
<accession>A0ABV8S9P6</accession>